<organism evidence="9">
    <name type="scientific">hydrothermal vent metagenome</name>
    <dbReference type="NCBI Taxonomy" id="652676"/>
    <lineage>
        <taxon>unclassified sequences</taxon>
        <taxon>metagenomes</taxon>
        <taxon>ecological metagenomes</taxon>
    </lineage>
</organism>
<dbReference type="GO" id="GO:0003677">
    <property type="term" value="F:DNA binding"/>
    <property type="evidence" value="ECO:0007669"/>
    <property type="project" value="UniProtKB-KW"/>
</dbReference>
<dbReference type="GO" id="GO:0004519">
    <property type="term" value="F:endonuclease activity"/>
    <property type="evidence" value="ECO:0007669"/>
    <property type="project" value="UniProtKB-KW"/>
</dbReference>
<keyword evidence="2" id="KW-0479">Metal-binding</keyword>
<dbReference type="CDD" id="cd09634">
    <property type="entry name" value="Cas1_I-II-III"/>
    <property type="match status" value="1"/>
</dbReference>
<dbReference type="EMBL" id="FPHC01000021">
    <property type="protein sequence ID" value="SFV51362.1"/>
    <property type="molecule type" value="Genomic_DNA"/>
</dbReference>
<keyword evidence="1" id="KW-0540">Nuclease</keyword>
<dbReference type="PANTHER" id="PTHR34353:SF2">
    <property type="entry name" value="CRISPR-ASSOCIATED ENDONUCLEASE CAS1 1"/>
    <property type="match status" value="1"/>
</dbReference>
<dbReference type="InterPro" id="IPR042211">
    <property type="entry name" value="CRISPR-assoc_Cas1_N"/>
</dbReference>
<evidence type="ECO:0000256" key="8">
    <source>
        <dbReference type="ARBA" id="ARBA00023211"/>
    </source>
</evidence>
<dbReference type="InterPro" id="IPR042206">
    <property type="entry name" value="CRISPR-assoc_Cas1_C"/>
</dbReference>
<dbReference type="PANTHER" id="PTHR34353">
    <property type="entry name" value="CRISPR-ASSOCIATED ENDONUCLEASE CAS1 1"/>
    <property type="match status" value="1"/>
</dbReference>
<dbReference type="Gene3D" id="3.100.10.20">
    <property type="entry name" value="CRISPR-associated endonuclease Cas1, N-terminal domain"/>
    <property type="match status" value="1"/>
</dbReference>
<keyword evidence="7" id="KW-0238">DNA-binding</keyword>
<dbReference type="InterPro" id="IPR002729">
    <property type="entry name" value="CRISPR-assoc_Cas1"/>
</dbReference>
<dbReference type="Pfam" id="PF01867">
    <property type="entry name" value="Cas_Cas1"/>
    <property type="match status" value="1"/>
</dbReference>
<proteinExistence type="inferred from homology"/>
<dbReference type="GO" id="GO:0046872">
    <property type="term" value="F:metal ion binding"/>
    <property type="evidence" value="ECO:0007669"/>
    <property type="project" value="UniProtKB-KW"/>
</dbReference>
<name>A0A1W1BCX0_9ZZZZ</name>
<reference evidence="9" key="1">
    <citation type="submission" date="2016-10" db="EMBL/GenBank/DDBJ databases">
        <authorList>
            <person name="de Groot N.N."/>
        </authorList>
    </citation>
    <scope>NUCLEOTIDE SEQUENCE</scope>
</reference>
<evidence type="ECO:0000313" key="9">
    <source>
        <dbReference type="EMBL" id="SFV51362.1"/>
    </source>
</evidence>
<dbReference type="NCBIfam" id="TIGR00287">
    <property type="entry name" value="cas1"/>
    <property type="match status" value="1"/>
</dbReference>
<keyword evidence="4" id="KW-0378">Hydrolase</keyword>
<dbReference type="HAMAP" id="MF_01470">
    <property type="entry name" value="Cas1"/>
    <property type="match status" value="1"/>
</dbReference>
<keyword evidence="8" id="KW-0464">Manganese</keyword>
<sequence>MFEIAREAKKPKEFVKKMNQFTDGLSRYYLKIIAPDSKQFAMLHDALIDASAQFVYLQRKSSKITTKKAFKEPFAELYLLKEPSITEHRESIERIISKGFEKYLAGKSYTKDDSSIKRSKQKYAKSFASSSVLYVSQIGVYLGMNKNSITVKLKGKTIAKMPKKQCEQIIIAGKAISLSSNMVYLCAKEQIAIDFVDGRDVPFASILSAKNTYPKMALMQLELLAHNRDLYLAKRFIQGKAKNQLNYLKYLNRYHNELDEAIESIETKIKQNIKNANSVAQLMGYEGEISTLYWQALVTILRDKSDFAGRVNRGASDLVNSALNYGYAILYARVQNALHRAGLALHISFLHSMQDGKPTLVYDMVEEFRAFVVDRTIVSMVNKNEPLKLDSKNMLTEKSRQLIVKNVKERLGVYTKHKKSSKKVENIISDQAYMLARHIRGEDKYKPFIGKY</sequence>
<evidence type="ECO:0000256" key="2">
    <source>
        <dbReference type="ARBA" id="ARBA00022723"/>
    </source>
</evidence>
<accession>A0A1W1BCX0</accession>
<keyword evidence="3" id="KW-0255">Endonuclease</keyword>
<dbReference type="InterPro" id="IPR050646">
    <property type="entry name" value="Cas1"/>
</dbReference>
<dbReference type="GO" id="GO:0043571">
    <property type="term" value="P:maintenance of CRISPR repeat elements"/>
    <property type="evidence" value="ECO:0007669"/>
    <property type="project" value="InterPro"/>
</dbReference>
<evidence type="ECO:0000256" key="4">
    <source>
        <dbReference type="ARBA" id="ARBA00022801"/>
    </source>
</evidence>
<evidence type="ECO:0000256" key="7">
    <source>
        <dbReference type="ARBA" id="ARBA00023125"/>
    </source>
</evidence>
<dbReference type="GO" id="GO:0016787">
    <property type="term" value="F:hydrolase activity"/>
    <property type="evidence" value="ECO:0007669"/>
    <property type="project" value="UniProtKB-KW"/>
</dbReference>
<dbReference type="AlphaFoldDB" id="A0A1W1BCX0"/>
<dbReference type="Gene3D" id="1.20.120.920">
    <property type="entry name" value="CRISPR-associated endonuclease Cas1, C-terminal domain"/>
    <property type="match status" value="1"/>
</dbReference>
<evidence type="ECO:0000256" key="5">
    <source>
        <dbReference type="ARBA" id="ARBA00022842"/>
    </source>
</evidence>
<keyword evidence="5" id="KW-0460">Magnesium</keyword>
<keyword evidence="6" id="KW-0051">Antiviral defense</keyword>
<evidence type="ECO:0000256" key="3">
    <source>
        <dbReference type="ARBA" id="ARBA00022759"/>
    </source>
</evidence>
<gene>
    <name evidence="9" type="ORF">MNB_SV-6-1722</name>
</gene>
<evidence type="ECO:0000256" key="1">
    <source>
        <dbReference type="ARBA" id="ARBA00022722"/>
    </source>
</evidence>
<protein>
    <submittedName>
        <fullName evidence="9">CRISPR-associated protein Cas1</fullName>
    </submittedName>
</protein>
<evidence type="ECO:0000256" key="6">
    <source>
        <dbReference type="ARBA" id="ARBA00023118"/>
    </source>
</evidence>
<dbReference type="GO" id="GO:0051607">
    <property type="term" value="P:defense response to virus"/>
    <property type="evidence" value="ECO:0007669"/>
    <property type="project" value="UniProtKB-KW"/>
</dbReference>